<proteinExistence type="predicted"/>
<dbReference type="InParanoid" id="A0A420XJP0"/>
<evidence type="ECO:0000313" key="1">
    <source>
        <dbReference type="EMBL" id="RKS67944.1"/>
    </source>
</evidence>
<dbReference type="InterPro" id="IPR027417">
    <property type="entry name" value="P-loop_NTPase"/>
</dbReference>
<keyword evidence="2" id="KW-1185">Reference proteome</keyword>
<protein>
    <submittedName>
        <fullName evidence="1">Uncharacterized protein</fullName>
    </submittedName>
</protein>
<evidence type="ECO:0000313" key="2">
    <source>
        <dbReference type="Proteomes" id="UP000281955"/>
    </source>
</evidence>
<dbReference type="RefSeq" id="WP_121195091.1">
    <property type="nucleotide sequence ID" value="NZ_RBWV01000017.1"/>
</dbReference>
<dbReference type="OrthoDB" id="9763659at2"/>
<dbReference type="Gene3D" id="3.40.50.300">
    <property type="entry name" value="P-loop containing nucleotide triphosphate hydrolases"/>
    <property type="match status" value="2"/>
</dbReference>
<gene>
    <name evidence="1" type="ORF">CLV35_3850</name>
</gene>
<dbReference type="AlphaFoldDB" id="A0A420XJP0"/>
<reference evidence="1 2" key="1">
    <citation type="submission" date="2018-10" db="EMBL/GenBank/DDBJ databases">
        <title>Genomic Encyclopedia of Archaeal and Bacterial Type Strains, Phase II (KMG-II): from individual species to whole genera.</title>
        <authorList>
            <person name="Goeker M."/>
        </authorList>
    </citation>
    <scope>NUCLEOTIDE SEQUENCE [LARGE SCALE GENOMIC DNA]</scope>
    <source>
        <strain evidence="1 2">RP-AC37</strain>
    </source>
</reference>
<name>A0A420XJP0_9ACTN</name>
<accession>A0A420XJP0</accession>
<dbReference type="Proteomes" id="UP000281955">
    <property type="component" value="Unassembled WGS sequence"/>
</dbReference>
<comment type="caution">
    <text evidence="1">The sequence shown here is derived from an EMBL/GenBank/DDBJ whole genome shotgun (WGS) entry which is preliminary data.</text>
</comment>
<sequence length="366" mass="36676">MSEGLLGDAWSAALLAPGGTPGRAAAAGPPPPDGVRAAALACWLLSRAARDGSTWLPAEVLVRALGALEVGDPAAGLRGALDAGAVALLDDGVLALPGLALLEQDAAEEVERLLVTEGSVRVVVGPRGEARDAAVAALPGEPDLVLDDAERLDLASFAEQLAEVPEGGSVVVAGDPDLPAATPGAVLRDLAASASLEVVRVDAPPADASALEQLRAAVRAGVLPPPEALATPERSVVVVPVDTDERAAARAAQLMEASIPRAFGVAAGEVLVLSPLVRGAAGVRALGAATPARVEPAAGWGEDAEAVVLVLPPSAAGAVRRDLVLGALHRARRHVSLVTGLGAALPAAVALPARPRRTRLGRLLEE</sequence>
<dbReference type="EMBL" id="RBWV01000017">
    <property type="protein sequence ID" value="RKS67944.1"/>
    <property type="molecule type" value="Genomic_DNA"/>
</dbReference>
<organism evidence="1 2">
    <name type="scientific">Motilibacter peucedani</name>
    <dbReference type="NCBI Taxonomy" id="598650"/>
    <lineage>
        <taxon>Bacteria</taxon>
        <taxon>Bacillati</taxon>
        <taxon>Actinomycetota</taxon>
        <taxon>Actinomycetes</taxon>
        <taxon>Motilibacterales</taxon>
        <taxon>Motilibacteraceae</taxon>
        <taxon>Motilibacter</taxon>
    </lineage>
</organism>